<feature type="domain" description="Coenzyme Q-binding protein COQ10 START" evidence="1">
    <location>
        <begin position="10"/>
        <end position="134"/>
    </location>
</feature>
<comment type="caution">
    <text evidence="2">The sequence shown here is derived from an EMBL/GenBank/DDBJ whole genome shotgun (WGS) entry which is preliminary data.</text>
</comment>
<dbReference type="Proteomes" id="UP000729733">
    <property type="component" value="Unassembled WGS sequence"/>
</dbReference>
<sequence>MLNFKYSSLIDAPVETVWQFHERSDILDLLTPPWQPVKIIRREGGLGVGAISEFRLSLAGIPIRWVATHIECEPNRLFVDKQTEGPMESWVHRHEFVAENGRTRLTDAIAYEIPGGMLAELILGWWVDARLTDMFRYRHQVTQEKCEPLKTCLEIDN</sequence>
<dbReference type="CDD" id="cd07820">
    <property type="entry name" value="SRPBCC_3"/>
    <property type="match status" value="1"/>
</dbReference>
<proteinExistence type="predicted"/>
<dbReference type="RefSeq" id="WP_229640020.1">
    <property type="nucleotide sequence ID" value="NZ_JADWDC010000015.1"/>
</dbReference>
<evidence type="ECO:0000313" key="2">
    <source>
        <dbReference type="EMBL" id="MCC0176983.1"/>
    </source>
</evidence>
<gene>
    <name evidence="2" type="ORF">I4641_08335</name>
</gene>
<dbReference type="Gene3D" id="3.30.530.20">
    <property type="match status" value="1"/>
</dbReference>
<dbReference type="InterPro" id="IPR023393">
    <property type="entry name" value="START-like_dom_sf"/>
</dbReference>
<dbReference type="SUPFAM" id="SSF55961">
    <property type="entry name" value="Bet v1-like"/>
    <property type="match status" value="1"/>
</dbReference>
<dbReference type="AlphaFoldDB" id="A0A964FGZ5"/>
<reference evidence="2" key="1">
    <citation type="journal article" date="2021" name="Antonie Van Leeuwenhoek">
        <title>Draft genome and description of Waterburya agarophytonicola gen. nov. sp. nov. (Pleurocapsales, Cyanobacteria): a seaweed symbiont.</title>
        <authorList>
            <person name="Bonthond G."/>
            <person name="Shalygin S."/>
            <person name="Bayer T."/>
            <person name="Weinberger F."/>
        </authorList>
    </citation>
    <scope>NUCLEOTIDE SEQUENCE</scope>
    <source>
        <strain evidence="2">KI4</strain>
    </source>
</reference>
<keyword evidence="3" id="KW-1185">Reference proteome</keyword>
<evidence type="ECO:0000313" key="3">
    <source>
        <dbReference type="Proteomes" id="UP000729733"/>
    </source>
</evidence>
<dbReference type="EMBL" id="JADWDC010000015">
    <property type="protein sequence ID" value="MCC0176983.1"/>
    <property type="molecule type" value="Genomic_DNA"/>
</dbReference>
<evidence type="ECO:0000259" key="1">
    <source>
        <dbReference type="Pfam" id="PF03364"/>
    </source>
</evidence>
<dbReference type="Pfam" id="PF03364">
    <property type="entry name" value="Polyketide_cyc"/>
    <property type="match status" value="1"/>
</dbReference>
<protein>
    <submittedName>
        <fullName evidence="2">SRPBCC family protein</fullName>
    </submittedName>
</protein>
<organism evidence="2 3">
    <name type="scientific">Waterburya agarophytonicola KI4</name>
    <dbReference type="NCBI Taxonomy" id="2874699"/>
    <lineage>
        <taxon>Bacteria</taxon>
        <taxon>Bacillati</taxon>
        <taxon>Cyanobacteriota</taxon>
        <taxon>Cyanophyceae</taxon>
        <taxon>Pleurocapsales</taxon>
        <taxon>Hyellaceae</taxon>
        <taxon>Waterburya</taxon>
        <taxon>Waterburya agarophytonicola</taxon>
    </lineage>
</organism>
<dbReference type="InterPro" id="IPR005031">
    <property type="entry name" value="COQ10_START"/>
</dbReference>
<name>A0A964FGZ5_9CYAN</name>
<accession>A0A964FGZ5</accession>